<dbReference type="AlphaFoldDB" id="A0A9X2E7Y4"/>
<dbReference type="RefSeq" id="WP_251914198.1">
    <property type="nucleotide sequence ID" value="NZ_JAMRXG010000008.1"/>
</dbReference>
<keyword evidence="4" id="KW-1185">Reference proteome</keyword>
<evidence type="ECO:0000259" key="2">
    <source>
        <dbReference type="Pfam" id="PF01636"/>
    </source>
</evidence>
<proteinExistence type="predicted"/>
<reference evidence="3" key="1">
    <citation type="submission" date="2022-06" db="EMBL/GenBank/DDBJ databases">
        <title>Novel species in genus nocardia.</title>
        <authorList>
            <person name="Li F."/>
        </authorList>
    </citation>
    <scope>NUCLEOTIDE SEQUENCE</scope>
    <source>
        <strain evidence="3">CDC141</strain>
    </source>
</reference>
<dbReference type="InterPro" id="IPR011009">
    <property type="entry name" value="Kinase-like_dom_sf"/>
</dbReference>
<feature type="domain" description="Aminoglycoside phosphotransferase" evidence="2">
    <location>
        <begin position="41"/>
        <end position="274"/>
    </location>
</feature>
<gene>
    <name evidence="3" type="ORF">NDR86_21000</name>
</gene>
<name>A0A9X2E7Y4_9NOCA</name>
<dbReference type="Proteomes" id="UP001139157">
    <property type="component" value="Unassembled WGS sequence"/>
</dbReference>
<dbReference type="SUPFAM" id="SSF56112">
    <property type="entry name" value="Protein kinase-like (PK-like)"/>
    <property type="match status" value="1"/>
</dbReference>
<accession>A0A9X2E7Y4</accession>
<sequence>MTTEDDLWTALVRAAREAGGRGEPEVLSDREDAVVVRIGEIVVKAHPADTDAAALRARLGLAADPGSGRILLAPIAIGDNLYRIGAGRPITAWPYGRPVDPDEPDAAPWEQAAELLARLHSVTSAPPGDDSGRSNGAASGLRTEDRHPTASGPATEPLPHPRAHIELPVAGGPARVRRALARLRAHASEHRSAAEVVLRAYATLPPLTQAPKTLVHGDFHLGQLIRPSALGEWRLVDVDDLGLGDPVWDLARPAAFFAAGILDPVAWQRFLTAYRSAGGRAVPRDGDVWEALDVPARALVIQAAALAIAKAGPALDEFDLALIDCCRRMTTLTYRG</sequence>
<protein>
    <submittedName>
        <fullName evidence="3">Aminoglycoside phosphotransferase family protein</fullName>
    </submittedName>
</protein>
<dbReference type="Pfam" id="PF01636">
    <property type="entry name" value="APH"/>
    <property type="match status" value="1"/>
</dbReference>
<dbReference type="EMBL" id="JAMRXG010000008">
    <property type="protein sequence ID" value="MCM6775962.1"/>
    <property type="molecule type" value="Genomic_DNA"/>
</dbReference>
<evidence type="ECO:0000313" key="3">
    <source>
        <dbReference type="EMBL" id="MCM6775962.1"/>
    </source>
</evidence>
<evidence type="ECO:0000313" key="4">
    <source>
        <dbReference type="Proteomes" id="UP001139157"/>
    </source>
</evidence>
<evidence type="ECO:0000256" key="1">
    <source>
        <dbReference type="SAM" id="MobiDB-lite"/>
    </source>
</evidence>
<dbReference type="Gene3D" id="3.90.1200.10">
    <property type="match status" value="1"/>
</dbReference>
<comment type="caution">
    <text evidence="3">The sequence shown here is derived from an EMBL/GenBank/DDBJ whole genome shotgun (WGS) entry which is preliminary data.</text>
</comment>
<organism evidence="3 4">
    <name type="scientific">Nocardia pulmonis</name>
    <dbReference type="NCBI Taxonomy" id="2951408"/>
    <lineage>
        <taxon>Bacteria</taxon>
        <taxon>Bacillati</taxon>
        <taxon>Actinomycetota</taxon>
        <taxon>Actinomycetes</taxon>
        <taxon>Mycobacteriales</taxon>
        <taxon>Nocardiaceae</taxon>
        <taxon>Nocardia</taxon>
    </lineage>
</organism>
<dbReference type="InterPro" id="IPR002575">
    <property type="entry name" value="Aminoglycoside_PTrfase"/>
</dbReference>
<feature type="region of interest" description="Disordered" evidence="1">
    <location>
        <begin position="122"/>
        <end position="162"/>
    </location>
</feature>